<dbReference type="InterPro" id="IPR049293">
    <property type="entry name" value="DUF6843"/>
</dbReference>
<dbReference type="EMBL" id="NIGF01000008">
    <property type="protein sequence ID" value="PQV63873.1"/>
    <property type="molecule type" value="Genomic_DNA"/>
</dbReference>
<evidence type="ECO:0000313" key="4">
    <source>
        <dbReference type="Proteomes" id="UP000237684"/>
    </source>
</evidence>
<evidence type="ECO:0000256" key="1">
    <source>
        <dbReference type="SAM" id="Phobius"/>
    </source>
</evidence>
<protein>
    <recommendedName>
        <fullName evidence="2">DUF6843 domain-containing protein</fullName>
    </recommendedName>
</protein>
<gene>
    <name evidence="3" type="ORF">B1R32_10880</name>
</gene>
<keyword evidence="1" id="KW-0472">Membrane</keyword>
<name>A0A2S8SST6_9BACT</name>
<dbReference type="Pfam" id="PF20862">
    <property type="entry name" value="DUF6843"/>
    <property type="match status" value="1"/>
</dbReference>
<keyword evidence="1" id="KW-1133">Transmembrane helix</keyword>
<accession>A0A2S8SST6</accession>
<dbReference type="AlphaFoldDB" id="A0A2S8SST6"/>
<evidence type="ECO:0000259" key="2">
    <source>
        <dbReference type="Pfam" id="PF20862"/>
    </source>
</evidence>
<dbReference type="OrthoDB" id="68404at2"/>
<reference evidence="3 4" key="1">
    <citation type="journal article" date="2018" name="Syst. Appl. Microbiol.">
        <title>Abditibacterium utsteinense sp. nov., the first cultivated member of candidate phylum FBP, isolated from ice-free Antarctic soil samples.</title>
        <authorList>
            <person name="Tahon G."/>
            <person name="Tytgat B."/>
            <person name="Lebbe L."/>
            <person name="Carlier A."/>
            <person name="Willems A."/>
        </authorList>
    </citation>
    <scope>NUCLEOTIDE SEQUENCE [LARGE SCALE GENOMIC DNA]</scope>
    <source>
        <strain evidence="3 4">LMG 29911</strain>
    </source>
</reference>
<keyword evidence="1" id="KW-0812">Transmembrane</keyword>
<feature type="domain" description="DUF6843" evidence="2">
    <location>
        <begin position="94"/>
        <end position="169"/>
    </location>
</feature>
<dbReference type="InParanoid" id="A0A2S8SST6"/>
<dbReference type="RefSeq" id="WP_123580572.1">
    <property type="nucleotide sequence ID" value="NZ_NIGF01000008.1"/>
</dbReference>
<sequence>MNTLPKSVHDQNPPLGRKVLSGIAVLLVSLFPLWLLLMSGFIVFVPPVTFLAWLIQQAKRRTLKSQWKLSLALFVGSLALSGLVGRLLIGHAERPQVYLLQQGYVGWFRVRWNIPRATPLSLEEGHYLLPIPANGLLNTSTVMEEGWMSNTFYYVDKAGRRIELPMQDLDVRGPMVWAISGSSQELIFFVGTREQFDHAGPDKNGSKPRGSS</sequence>
<dbReference type="Proteomes" id="UP000237684">
    <property type="component" value="Unassembled WGS sequence"/>
</dbReference>
<organism evidence="3 4">
    <name type="scientific">Abditibacterium utsteinense</name>
    <dbReference type="NCBI Taxonomy" id="1960156"/>
    <lineage>
        <taxon>Bacteria</taxon>
        <taxon>Pseudomonadati</taxon>
        <taxon>Abditibacteriota</taxon>
        <taxon>Abditibacteriia</taxon>
        <taxon>Abditibacteriales</taxon>
        <taxon>Abditibacteriaceae</taxon>
        <taxon>Abditibacterium</taxon>
    </lineage>
</organism>
<feature type="transmembrane region" description="Helical" evidence="1">
    <location>
        <begin position="67"/>
        <end position="89"/>
    </location>
</feature>
<feature type="transmembrane region" description="Helical" evidence="1">
    <location>
        <begin position="22"/>
        <end position="55"/>
    </location>
</feature>
<proteinExistence type="predicted"/>
<keyword evidence="4" id="KW-1185">Reference proteome</keyword>
<comment type="caution">
    <text evidence="3">The sequence shown here is derived from an EMBL/GenBank/DDBJ whole genome shotgun (WGS) entry which is preliminary data.</text>
</comment>
<evidence type="ECO:0000313" key="3">
    <source>
        <dbReference type="EMBL" id="PQV63873.1"/>
    </source>
</evidence>